<comment type="subcellular location">
    <subcellularLocation>
        <location evidence="1 8">Mitochondrion</location>
    </subcellularLocation>
</comment>
<dbReference type="GO" id="GO:0005743">
    <property type="term" value="C:mitochondrial inner membrane"/>
    <property type="evidence" value="ECO:0007669"/>
    <property type="project" value="TreeGrafter"/>
</dbReference>
<dbReference type="GO" id="GO:0006744">
    <property type="term" value="P:ubiquinone biosynthetic process"/>
    <property type="evidence" value="ECO:0007669"/>
    <property type="project" value="UniProtKB-UniRule"/>
</dbReference>
<evidence type="ECO:0000313" key="10">
    <source>
        <dbReference type="EMBL" id="TYI16951.1"/>
    </source>
</evidence>
<dbReference type="GO" id="GO:0008289">
    <property type="term" value="F:lipid binding"/>
    <property type="evidence" value="ECO:0007669"/>
    <property type="project" value="UniProtKB-UniRule"/>
</dbReference>
<keyword evidence="5" id="KW-0809">Transit peptide</keyword>
<protein>
    <recommendedName>
        <fullName evidence="8">Ubiquinone biosynthesis protein</fullName>
    </recommendedName>
</protein>
<dbReference type="NCBIfam" id="TIGR02396">
    <property type="entry name" value="diverge_rpsU"/>
    <property type="match status" value="1"/>
</dbReference>
<evidence type="ECO:0000256" key="6">
    <source>
        <dbReference type="ARBA" id="ARBA00023121"/>
    </source>
</evidence>
<evidence type="ECO:0000259" key="9">
    <source>
        <dbReference type="Pfam" id="PF08511"/>
    </source>
</evidence>
<keyword evidence="11" id="KW-1185">Reference proteome</keyword>
<evidence type="ECO:0000313" key="11">
    <source>
        <dbReference type="Proteomes" id="UP000322667"/>
    </source>
</evidence>
<keyword evidence="7 8" id="KW-0496">Mitochondrion</keyword>
<organism evidence="10 11">
    <name type="scientific">Gossypium tomentosum</name>
    <name type="common">Hawaiian cotton</name>
    <name type="synonym">Gossypium sandvicense</name>
    <dbReference type="NCBI Taxonomy" id="34277"/>
    <lineage>
        <taxon>Eukaryota</taxon>
        <taxon>Viridiplantae</taxon>
        <taxon>Streptophyta</taxon>
        <taxon>Embryophyta</taxon>
        <taxon>Tracheophyta</taxon>
        <taxon>Spermatophyta</taxon>
        <taxon>Magnoliopsida</taxon>
        <taxon>eudicotyledons</taxon>
        <taxon>Gunneridae</taxon>
        <taxon>Pentapetalae</taxon>
        <taxon>rosids</taxon>
        <taxon>malvids</taxon>
        <taxon>Malvales</taxon>
        <taxon>Malvaceae</taxon>
        <taxon>Malvoideae</taxon>
        <taxon>Gossypium</taxon>
    </lineage>
</organism>
<dbReference type="Proteomes" id="UP000322667">
    <property type="component" value="Chromosome A08"/>
</dbReference>
<proteinExistence type="inferred from homology"/>
<dbReference type="InterPro" id="IPR013718">
    <property type="entry name" value="COQ9_C"/>
</dbReference>
<keyword evidence="6 8" id="KW-0446">Lipid-binding</keyword>
<evidence type="ECO:0000256" key="4">
    <source>
        <dbReference type="ARBA" id="ARBA00022688"/>
    </source>
</evidence>
<gene>
    <name evidence="10" type="ORF">ES332_A08G290600v1</name>
</gene>
<accession>A0A5D2PKU0</accession>
<name>A0A5D2PKU0_GOSTO</name>
<feature type="domain" description="COQ9 C-terminal" evidence="9">
    <location>
        <begin position="69"/>
        <end position="137"/>
    </location>
</feature>
<reference evidence="10 11" key="1">
    <citation type="submission" date="2019-07" db="EMBL/GenBank/DDBJ databases">
        <title>WGS assembly of Gossypium tomentosum.</title>
        <authorList>
            <person name="Chen Z.J."/>
            <person name="Sreedasyam A."/>
            <person name="Ando A."/>
            <person name="Song Q."/>
            <person name="De L."/>
            <person name="Hulse-Kemp A."/>
            <person name="Ding M."/>
            <person name="Ye W."/>
            <person name="Kirkbride R."/>
            <person name="Jenkins J."/>
            <person name="Plott C."/>
            <person name="Lovell J."/>
            <person name="Lin Y.-M."/>
            <person name="Vaughn R."/>
            <person name="Liu B."/>
            <person name="Li W."/>
            <person name="Simpson S."/>
            <person name="Scheffler B."/>
            <person name="Saski C."/>
            <person name="Grover C."/>
            <person name="Hu G."/>
            <person name="Conover J."/>
            <person name="Carlson J."/>
            <person name="Shu S."/>
            <person name="Boston L."/>
            <person name="Williams M."/>
            <person name="Peterson D."/>
            <person name="Mcgee K."/>
            <person name="Jones D."/>
            <person name="Wendel J."/>
            <person name="Stelly D."/>
            <person name="Grimwood J."/>
            <person name="Schmutz J."/>
        </authorList>
    </citation>
    <scope>NUCLEOTIDE SEQUENCE [LARGE SCALE GENOMIC DNA]</scope>
    <source>
        <strain evidence="10">7179.01</strain>
    </source>
</reference>
<evidence type="ECO:0000256" key="7">
    <source>
        <dbReference type="ARBA" id="ARBA00023128"/>
    </source>
</evidence>
<dbReference type="PANTHER" id="PTHR21427:SF19">
    <property type="entry name" value="UBIQUINONE BIOSYNTHESIS PROTEIN COQ9, MITOCHONDRIAL"/>
    <property type="match status" value="1"/>
</dbReference>
<dbReference type="AlphaFoldDB" id="A0A5D2PKU0"/>
<comment type="similarity">
    <text evidence="3 8">Belongs to the COQ9 family.</text>
</comment>
<comment type="pathway">
    <text evidence="2 8">Cofactor biosynthesis; ubiquinone biosynthesis.</text>
</comment>
<evidence type="ECO:0000256" key="2">
    <source>
        <dbReference type="ARBA" id="ARBA00004749"/>
    </source>
</evidence>
<dbReference type="PANTHER" id="PTHR21427">
    <property type="entry name" value="UBIQUINONE BIOSYNTHESIS PROTEIN COQ9, MITOCHONDRIAL"/>
    <property type="match status" value="1"/>
</dbReference>
<evidence type="ECO:0000256" key="3">
    <source>
        <dbReference type="ARBA" id="ARBA00010766"/>
    </source>
</evidence>
<comment type="function">
    <text evidence="8">Membrane-associated protein that warps the membrane surface to access and bind aromatic isoprenes with high specificity, including ubiquinone (CoQ) isoprene intermediates and presents them directly to Coq7, therefore facilitating the Coq7-mediated hydroxylase step. Participates in the biosynthesis of coenzyme Q, also named ubiquinone, an essential lipid-soluble electron transporter for aerobic cellular respiration.</text>
</comment>
<evidence type="ECO:0000256" key="5">
    <source>
        <dbReference type="ARBA" id="ARBA00022946"/>
    </source>
</evidence>
<dbReference type="InterPro" id="IPR012762">
    <property type="entry name" value="Ubiq_biosynth_COQ9"/>
</dbReference>
<dbReference type="Pfam" id="PF08511">
    <property type="entry name" value="COQ9"/>
    <property type="match status" value="1"/>
</dbReference>
<dbReference type="EMBL" id="CM017617">
    <property type="protein sequence ID" value="TYI16951.1"/>
    <property type="molecule type" value="Genomic_DNA"/>
</dbReference>
<evidence type="ECO:0000256" key="1">
    <source>
        <dbReference type="ARBA" id="ARBA00004173"/>
    </source>
</evidence>
<sequence>MKFGWSEEAMTAGAKEIGVSPSIVGYFPRKAAALVQVIYFDFDYYLFKLDLIPISLVNGLVYSAHPLNVPASFKQRAMLVDEIWHTTTDEDSDIDWYVKCTVLGGIYSTTEVYMLTDHSPEFCDTQLFLDDQVKDAFGFKKTIRRDEKKLM</sequence>
<evidence type="ECO:0000256" key="8">
    <source>
        <dbReference type="RuleBase" id="RU366063"/>
    </source>
</evidence>
<keyword evidence="4 8" id="KW-0831">Ubiquinone biosynthesis</keyword>
<dbReference type="UniPathway" id="UPA00232"/>